<dbReference type="KEGG" id="eba:ebA5329"/>
<protein>
    <submittedName>
        <fullName evidence="2">Uncharacterized protein</fullName>
    </submittedName>
</protein>
<evidence type="ECO:0000313" key="3">
    <source>
        <dbReference type="Proteomes" id="UP000006552"/>
    </source>
</evidence>
<dbReference type="EMBL" id="CR555306">
    <property type="protein sequence ID" value="CAI09155.1"/>
    <property type="molecule type" value="Genomic_DNA"/>
</dbReference>
<dbReference type="HOGENOM" id="CLU_1465362_0_0_4"/>
<keyword evidence="3" id="KW-1185">Reference proteome</keyword>
<accession>Q5P0K9</accession>
<dbReference type="AlphaFoldDB" id="Q5P0K9"/>
<reference evidence="2 3" key="1">
    <citation type="journal article" date="2005" name="Arch. Microbiol.">
        <title>The genome sequence of an anaerobic aromatic-degrading denitrifying bacterium, strain EbN1.</title>
        <authorList>
            <person name="Rabus R."/>
            <person name="Kube M."/>
            <person name="Heider J."/>
            <person name="Beck A."/>
            <person name="Heitmann K."/>
            <person name="Widdel F."/>
            <person name="Reinhardt R."/>
        </authorList>
    </citation>
    <scope>NUCLEOTIDE SEQUENCE [LARGE SCALE GENOMIC DNA]</scope>
    <source>
        <strain evidence="2 3">EbN1</strain>
    </source>
</reference>
<feature type="compositionally biased region" description="Low complexity" evidence="1">
    <location>
        <begin position="165"/>
        <end position="177"/>
    </location>
</feature>
<name>Q5P0K9_AROAE</name>
<evidence type="ECO:0000313" key="2">
    <source>
        <dbReference type="EMBL" id="CAI09155.1"/>
    </source>
</evidence>
<gene>
    <name evidence="2" type="ORF">ebA5329</name>
</gene>
<proteinExistence type="predicted"/>
<feature type="region of interest" description="Disordered" evidence="1">
    <location>
        <begin position="148"/>
        <end position="184"/>
    </location>
</feature>
<evidence type="ECO:0000256" key="1">
    <source>
        <dbReference type="SAM" id="MobiDB-lite"/>
    </source>
</evidence>
<dbReference type="Proteomes" id="UP000006552">
    <property type="component" value="Chromosome"/>
</dbReference>
<sequence>MSHRSGVGSFAVLEKRLRRRRGREIRLSRWSRAARSRENAVPPQVFLSPSGGGNGKAVFCGRSERQSAPRSLRGLFAARGGSGLDRLARQVHLVAGEPDLAFQLATTHAGRTDRTLHPLTNSFQIVRTAPRTHARTLHFHIKEPRDPWSRTVHFRGPQSGSPNRAAVMPASSSSTSAPRTGVPA</sequence>
<organism evidence="2 3">
    <name type="scientific">Aromatoleum aromaticum (strain DSM 19018 / LMG 30748 / EbN1)</name>
    <name type="common">Azoarcus sp. (strain EbN1)</name>
    <dbReference type="NCBI Taxonomy" id="76114"/>
    <lineage>
        <taxon>Bacteria</taxon>
        <taxon>Pseudomonadati</taxon>
        <taxon>Pseudomonadota</taxon>
        <taxon>Betaproteobacteria</taxon>
        <taxon>Rhodocyclales</taxon>
        <taxon>Rhodocyclaceae</taxon>
        <taxon>Aromatoleum</taxon>
    </lineage>
</organism>